<dbReference type="InterPro" id="IPR051553">
    <property type="entry name" value="Ran_GTPase-activating"/>
</dbReference>
<dbReference type="Gene3D" id="3.30.710.10">
    <property type="entry name" value="Potassium Channel Kv1.1, Chain A"/>
    <property type="match status" value="1"/>
</dbReference>
<dbReference type="SUPFAM" id="SSF54695">
    <property type="entry name" value="POZ domain"/>
    <property type="match status" value="1"/>
</dbReference>
<dbReference type="Pfam" id="PF00651">
    <property type="entry name" value="BTB"/>
    <property type="match status" value="1"/>
</dbReference>
<feature type="domain" description="BTB" evidence="2">
    <location>
        <begin position="457"/>
        <end position="534"/>
    </location>
</feature>
<keyword evidence="4" id="KW-1185">Reference proteome</keyword>
<organism evidence="3 4">
    <name type="scientific">Anaeramoeba flamelloides</name>
    <dbReference type="NCBI Taxonomy" id="1746091"/>
    <lineage>
        <taxon>Eukaryota</taxon>
        <taxon>Metamonada</taxon>
        <taxon>Anaeramoebidae</taxon>
        <taxon>Anaeramoeba</taxon>
    </lineage>
</organism>
<dbReference type="SUPFAM" id="SSF50985">
    <property type="entry name" value="RCC1/BLIP-II"/>
    <property type="match status" value="1"/>
</dbReference>
<dbReference type="Pfam" id="PF13540">
    <property type="entry name" value="RCC1_2"/>
    <property type="match status" value="1"/>
</dbReference>
<dbReference type="EMBL" id="JAOAOG010000084">
    <property type="protein sequence ID" value="KAJ6250179.1"/>
    <property type="molecule type" value="Genomic_DNA"/>
</dbReference>
<dbReference type="PROSITE" id="PS50097">
    <property type="entry name" value="BTB"/>
    <property type="match status" value="1"/>
</dbReference>
<dbReference type="Proteomes" id="UP001150062">
    <property type="component" value="Unassembled WGS sequence"/>
</dbReference>
<evidence type="ECO:0000259" key="2">
    <source>
        <dbReference type="PROSITE" id="PS50097"/>
    </source>
</evidence>
<evidence type="ECO:0000256" key="1">
    <source>
        <dbReference type="PROSITE-ProRule" id="PRU00235"/>
    </source>
</evidence>
<gene>
    <name evidence="3" type="ORF">M0813_16234</name>
</gene>
<dbReference type="Gene3D" id="2.130.10.30">
    <property type="entry name" value="Regulator of chromosome condensation 1/beta-lactamase-inhibitor protein II"/>
    <property type="match status" value="1"/>
</dbReference>
<dbReference type="PANTHER" id="PTHR45982:SF1">
    <property type="entry name" value="REGULATOR OF CHROMOSOME CONDENSATION"/>
    <property type="match status" value="1"/>
</dbReference>
<proteinExistence type="predicted"/>
<accession>A0ABQ8Z047</accession>
<feature type="repeat" description="RCC1" evidence="1">
    <location>
        <begin position="96"/>
        <end position="149"/>
    </location>
</feature>
<reference evidence="3" key="1">
    <citation type="submission" date="2022-08" db="EMBL/GenBank/DDBJ databases">
        <title>Novel sulfate-reducing endosymbionts in the free-living metamonad Anaeramoeba.</title>
        <authorList>
            <person name="Jerlstrom-Hultqvist J."/>
            <person name="Cepicka I."/>
            <person name="Gallot-Lavallee L."/>
            <person name="Salas-Leiva D."/>
            <person name="Curtis B.A."/>
            <person name="Zahonova K."/>
            <person name="Pipaliya S."/>
            <person name="Dacks J."/>
            <person name="Roger A.J."/>
        </authorList>
    </citation>
    <scope>NUCLEOTIDE SEQUENCE</scope>
    <source>
        <strain evidence="3">Schooner1</strain>
    </source>
</reference>
<dbReference type="InterPro" id="IPR000210">
    <property type="entry name" value="BTB/POZ_dom"/>
</dbReference>
<evidence type="ECO:0000313" key="4">
    <source>
        <dbReference type="Proteomes" id="UP001150062"/>
    </source>
</evidence>
<sequence length="570" mass="65704">MTNCKIFSTQKVKWNLLHASKIPEPIKVFPEEVDQIVDAVGNHQNSMVFLSSDGKLYRVNNSQTKKIIDAVEDLPPIKSIHSGFYHFFAVSDEETPKVYAWGDNNYRQFAAFNIAQNLTEPTLVMEDMNKFNVDQIYCSGHSTMFYNSKTKILYGCGQNNNGQLCNSINRSSLSEITKSQENVERVFAGHSHHTFIIKTDGELYGFGYNTSGQLGDGKMTSTQFDPVKIELEFPTEDISKIVPSFNATAILTNDGKVYVSGLKNNTGFETDLHKFKQYPQFKDEKKIIKEVSSGFKHFAYLTEDNEIWVGGSFSDINHSSFTLRKIMVLEEKSIFNTLRCQDHDEILLLNLQLKNFLNQDLEKLLANESFSDCKIQNIPVLKLLIETRIGKKFDEIKKYLEENCSNEEIQNLLKWVYCDDISKRTNEILNHFGIQDPRKTKLLKNDIKKLLFDEETADFKLVIQNDEDYEDDDEEEEELPIHKFILAARSGLFLDMFQNLDPNLKTVKDYSGKSLETIELLIAFLYTDQLPITADTDQELVKEEFEDIIEYYQLNSKIPILNIFEKCSKK</sequence>
<protein>
    <submittedName>
        <fullName evidence="3">Btk-binding protein-related</fullName>
    </submittedName>
</protein>
<dbReference type="PROSITE" id="PS50012">
    <property type="entry name" value="RCC1_3"/>
    <property type="match status" value="2"/>
</dbReference>
<dbReference type="PANTHER" id="PTHR45982">
    <property type="entry name" value="REGULATOR OF CHROMOSOME CONDENSATION"/>
    <property type="match status" value="1"/>
</dbReference>
<dbReference type="InterPro" id="IPR000408">
    <property type="entry name" value="Reg_chr_condens"/>
</dbReference>
<name>A0ABQ8Z047_9EUKA</name>
<evidence type="ECO:0000313" key="3">
    <source>
        <dbReference type="EMBL" id="KAJ6250179.1"/>
    </source>
</evidence>
<dbReference type="InterPro" id="IPR011333">
    <property type="entry name" value="SKP1/BTB/POZ_sf"/>
</dbReference>
<dbReference type="CDD" id="cd18186">
    <property type="entry name" value="BTB_POZ_ZBTB_KLHL-like"/>
    <property type="match status" value="1"/>
</dbReference>
<feature type="repeat" description="RCC1" evidence="1">
    <location>
        <begin position="201"/>
        <end position="254"/>
    </location>
</feature>
<dbReference type="InterPro" id="IPR009091">
    <property type="entry name" value="RCC1/BLIP-II"/>
</dbReference>
<comment type="caution">
    <text evidence="3">The sequence shown here is derived from an EMBL/GenBank/DDBJ whole genome shotgun (WGS) entry which is preliminary data.</text>
</comment>